<dbReference type="EMBL" id="SKCS01000056">
    <property type="protein sequence ID" value="TNN19040.1"/>
    <property type="molecule type" value="Genomic_DNA"/>
</dbReference>
<protein>
    <submittedName>
        <fullName evidence="1">Uncharacterized protein</fullName>
    </submittedName>
</protein>
<proteinExistence type="predicted"/>
<gene>
    <name evidence="1" type="ORF">EWB00_009463</name>
</gene>
<evidence type="ECO:0000313" key="2">
    <source>
        <dbReference type="Proteomes" id="UP000311919"/>
    </source>
</evidence>
<name>A0A4Z2DS76_SCHJA</name>
<accession>A0A4Z2DS76</accession>
<dbReference type="Proteomes" id="UP000311919">
    <property type="component" value="Unassembled WGS sequence"/>
</dbReference>
<organism evidence="1 2">
    <name type="scientific">Schistosoma japonicum</name>
    <name type="common">Blood fluke</name>
    <dbReference type="NCBI Taxonomy" id="6182"/>
    <lineage>
        <taxon>Eukaryota</taxon>
        <taxon>Metazoa</taxon>
        <taxon>Spiralia</taxon>
        <taxon>Lophotrochozoa</taxon>
        <taxon>Platyhelminthes</taxon>
        <taxon>Trematoda</taxon>
        <taxon>Digenea</taxon>
        <taxon>Strigeidida</taxon>
        <taxon>Schistosomatoidea</taxon>
        <taxon>Schistosomatidae</taxon>
        <taxon>Schistosoma</taxon>
    </lineage>
</organism>
<comment type="caution">
    <text evidence="1">The sequence shown here is derived from an EMBL/GenBank/DDBJ whole genome shotgun (WGS) entry which is preliminary data.</text>
</comment>
<keyword evidence="2" id="KW-1185">Reference proteome</keyword>
<sequence length="148" mass="17119">MPTSIVKEVKQGHDIFPIIVPQVPMKLPKLNIIELPCEQAVSSRQKTVVFVAHEDLFNSQMSHRLITSIIFKIRLTKSSFRNNTTAGRESTCSYNISPIFYEHRSYGNREETANSQCDEVTFLLLRKDPIIFSRRRRLSEECGYLIDL</sequence>
<dbReference type="AlphaFoldDB" id="A0A4Z2DS76"/>
<evidence type="ECO:0000313" key="1">
    <source>
        <dbReference type="EMBL" id="TNN19040.1"/>
    </source>
</evidence>
<reference evidence="1 2" key="1">
    <citation type="submission" date="2019-03" db="EMBL/GenBank/DDBJ databases">
        <title>An improved genome assembly of the fluke Schistosoma japonicum.</title>
        <authorList>
            <person name="Hu W."/>
            <person name="Luo F."/>
            <person name="Yin M."/>
            <person name="Mo X."/>
            <person name="Sun C."/>
            <person name="Wu Q."/>
            <person name="Zhu B."/>
            <person name="Xiang M."/>
            <person name="Wang J."/>
            <person name="Wang Y."/>
            <person name="Zhang T."/>
            <person name="Xu B."/>
            <person name="Zheng H."/>
            <person name="Feng Z."/>
        </authorList>
    </citation>
    <scope>NUCLEOTIDE SEQUENCE [LARGE SCALE GENOMIC DNA]</scope>
    <source>
        <strain evidence="1">HuSjv2</strain>
        <tissue evidence="1">Worms</tissue>
    </source>
</reference>